<evidence type="ECO:0000313" key="12">
    <source>
        <dbReference type="Proteomes" id="UP000230605"/>
    </source>
</evidence>
<dbReference type="InterPro" id="IPR011118">
    <property type="entry name" value="Tannase/feruloyl_esterase"/>
</dbReference>
<gene>
    <name evidence="11" type="ORF">CB0940_11931</name>
</gene>
<accession>A0A2G5IDZ0</accession>
<feature type="signal peptide" evidence="10">
    <location>
        <begin position="1"/>
        <end position="16"/>
    </location>
</feature>
<dbReference type="EMBL" id="LKMD01000099">
    <property type="protein sequence ID" value="PIB03021.1"/>
    <property type="molecule type" value="Genomic_DNA"/>
</dbReference>
<dbReference type="PANTHER" id="PTHR33938:SF15">
    <property type="entry name" value="FERULOYL ESTERASE B-RELATED"/>
    <property type="match status" value="1"/>
</dbReference>
<reference evidence="11 12" key="1">
    <citation type="submission" date="2015-10" db="EMBL/GenBank/DDBJ databases">
        <title>The cercosporin biosynthetic gene cluster was horizontally transferred to several fungal lineages and shown to be expanded in Cercospora beticola based on microsynteny with recipient genomes.</title>
        <authorList>
            <person name="De Jonge R."/>
            <person name="Ebert M.K."/>
            <person name="Suttle J.C."/>
            <person name="Jurick Ii W.M."/>
            <person name="Secor G.A."/>
            <person name="Thomma B.P."/>
            <person name="Van De Peer Y."/>
            <person name="Bolton M.D."/>
        </authorList>
    </citation>
    <scope>NUCLEOTIDE SEQUENCE [LARGE SCALE GENOMIC DNA]</scope>
    <source>
        <strain evidence="11 12">09-40</strain>
    </source>
</reference>
<keyword evidence="4" id="KW-0479">Metal-binding</keyword>
<organism evidence="11 12">
    <name type="scientific">Cercospora beticola</name>
    <name type="common">Sugarbeet leaf spot fungus</name>
    <dbReference type="NCBI Taxonomy" id="122368"/>
    <lineage>
        <taxon>Eukaryota</taxon>
        <taxon>Fungi</taxon>
        <taxon>Dikarya</taxon>
        <taxon>Ascomycota</taxon>
        <taxon>Pezizomycotina</taxon>
        <taxon>Dothideomycetes</taxon>
        <taxon>Dothideomycetidae</taxon>
        <taxon>Mycosphaerellales</taxon>
        <taxon>Mycosphaerellaceae</taxon>
        <taxon>Cercospora</taxon>
    </lineage>
</organism>
<keyword evidence="5 10" id="KW-0732">Signal</keyword>
<proteinExistence type="inferred from homology"/>
<dbReference type="AlphaFoldDB" id="A0A2G5IDZ0"/>
<feature type="chain" id="PRO_5013423333" description="Carboxylic ester hydrolase" evidence="10">
    <location>
        <begin position="17"/>
        <end position="527"/>
    </location>
</feature>
<keyword evidence="7" id="KW-0106">Calcium</keyword>
<keyword evidence="3" id="KW-0858">Xylan degradation</keyword>
<keyword evidence="8" id="KW-1015">Disulfide bond</keyword>
<keyword evidence="3" id="KW-0624">Polysaccharide degradation</keyword>
<dbReference type="Pfam" id="PF07519">
    <property type="entry name" value="Tannase"/>
    <property type="match status" value="1"/>
</dbReference>
<evidence type="ECO:0000256" key="6">
    <source>
        <dbReference type="ARBA" id="ARBA00022801"/>
    </source>
</evidence>
<keyword evidence="3" id="KW-0119">Carbohydrate metabolism</keyword>
<evidence type="ECO:0000313" key="11">
    <source>
        <dbReference type="EMBL" id="PIB03021.1"/>
    </source>
</evidence>
<dbReference type="InterPro" id="IPR029058">
    <property type="entry name" value="AB_hydrolase_fold"/>
</dbReference>
<dbReference type="GO" id="GO:0045493">
    <property type="term" value="P:xylan catabolic process"/>
    <property type="evidence" value="ECO:0007669"/>
    <property type="project" value="UniProtKB-KW"/>
</dbReference>
<dbReference type="GO" id="GO:0046872">
    <property type="term" value="F:metal ion binding"/>
    <property type="evidence" value="ECO:0007669"/>
    <property type="project" value="UniProtKB-KW"/>
</dbReference>
<evidence type="ECO:0000256" key="7">
    <source>
        <dbReference type="ARBA" id="ARBA00022837"/>
    </source>
</evidence>
<keyword evidence="6 10" id="KW-0378">Hydrolase</keyword>
<name>A0A2G5IDZ0_CERBT</name>
<dbReference type="GO" id="GO:0030600">
    <property type="term" value="F:feruloyl esterase activity"/>
    <property type="evidence" value="ECO:0007669"/>
    <property type="project" value="UniProtKB-EC"/>
</dbReference>
<evidence type="ECO:0000256" key="10">
    <source>
        <dbReference type="RuleBase" id="RU361238"/>
    </source>
</evidence>
<evidence type="ECO:0000256" key="3">
    <source>
        <dbReference type="ARBA" id="ARBA00022651"/>
    </source>
</evidence>
<evidence type="ECO:0000256" key="4">
    <source>
        <dbReference type="ARBA" id="ARBA00022723"/>
    </source>
</evidence>
<evidence type="ECO:0000256" key="5">
    <source>
        <dbReference type="ARBA" id="ARBA00022729"/>
    </source>
</evidence>
<comment type="catalytic activity">
    <reaction evidence="9">
        <text>feruloyl-polysaccharide + H2O = ferulate + polysaccharide.</text>
        <dbReference type="EC" id="3.1.1.73"/>
    </reaction>
</comment>
<dbReference type="EC" id="3.1.1.-" evidence="10"/>
<dbReference type="Proteomes" id="UP000230605">
    <property type="component" value="Chromosome 10"/>
</dbReference>
<dbReference type="Gene3D" id="3.40.50.1820">
    <property type="entry name" value="alpha/beta hydrolase"/>
    <property type="match status" value="1"/>
</dbReference>
<dbReference type="PANTHER" id="PTHR33938">
    <property type="entry name" value="FERULOYL ESTERASE B-RELATED"/>
    <property type="match status" value="1"/>
</dbReference>
<evidence type="ECO:0000256" key="8">
    <source>
        <dbReference type="ARBA" id="ARBA00023157"/>
    </source>
</evidence>
<dbReference type="SUPFAM" id="SSF53474">
    <property type="entry name" value="alpha/beta-Hydrolases"/>
    <property type="match status" value="1"/>
</dbReference>
<comment type="caution">
    <text evidence="11">The sequence shown here is derived from an EMBL/GenBank/DDBJ whole genome shotgun (WGS) entry which is preliminary data.</text>
</comment>
<evidence type="ECO:0000256" key="9">
    <source>
        <dbReference type="ARBA" id="ARBA00034075"/>
    </source>
</evidence>
<keyword evidence="2" id="KW-0719">Serine esterase</keyword>
<dbReference type="OrthoDB" id="3039123at2759"/>
<comment type="similarity">
    <text evidence="1 10">Belongs to the tannase family.</text>
</comment>
<evidence type="ECO:0000256" key="2">
    <source>
        <dbReference type="ARBA" id="ARBA00022487"/>
    </source>
</evidence>
<evidence type="ECO:0000256" key="1">
    <source>
        <dbReference type="ARBA" id="ARBA00006249"/>
    </source>
</evidence>
<protein>
    <recommendedName>
        <fullName evidence="10">Carboxylic ester hydrolase</fullName>
        <ecNumber evidence="10">3.1.1.-</ecNumber>
    </recommendedName>
</protein>
<sequence length="527" mass="56914">MLLRILLVAGLPLTFASSLKPQVRCSDLATIDLEPYNGTFLNATYYPEGSRNATGGVNGTLNQVGFCEVNSVISYGNNNNSLHFSTWLPDTYEDRFIAVGNGGMAGTIDVSGMLTQLNNGLGMAVAGGDAGHLAADNQNITGYLPYLHDKEQVQAWIHDAISLFTPAAQALVEKYYAKQPNKSYYYGCSTGGAQGFALAQFHPELFDGIYAGCPGNWYSHLALSFLWNAQHAAVSICIGELPDHSLTRSQTPETALTQEELDFVTGAVLDACDEIDGVADRLIENPLACKFDISTLACQSSSNSTCLTEAKIATVKAIYAGPKRADTGAQVYPGFDFGSETGWAVQQRNLSRDFSVPILKNLVFDDQSYDNATFHWTSDVDIVDERAGRLIDSITPDLSAFKSRKGRLLTSQGWADQYNAGTWPIEHLKQVESAMGGSVDDFYRLVMIPGGGHCGANPGYPNVPATYSFIAPLVKWVESDGVEPPTEFLSTSPPSGNNVTRKLCVWPAVAKYGGGDVDDWASYECAE</sequence>